<evidence type="ECO:0000313" key="1">
    <source>
        <dbReference type="EMBL" id="MBC3539010.1"/>
    </source>
</evidence>
<dbReference type="Proteomes" id="UP000659698">
    <property type="component" value="Unassembled WGS sequence"/>
</dbReference>
<comment type="caution">
    <text evidence="1">The sequence shown here is derived from an EMBL/GenBank/DDBJ whole genome shotgun (WGS) entry which is preliminary data.</text>
</comment>
<proteinExistence type="predicted"/>
<sequence length="182" mass="20484">MTLALTAFSCGLAFAQSNGEFPQTKVTATINAPLDSAFNYIVPVDLAHIFKRYGRLPAIVRTDEKEKWIRAGMSRTVFFEDGSTSKESLLTVVPHTSFSYRIESFTSQLRFLAERIEGDWVFTDLGDGQVKVEWTYRVVPKNSITRGIIKLLLLEDINGLLRNALATLKDDLESGRYKNASR</sequence>
<dbReference type="SUPFAM" id="SSF55961">
    <property type="entry name" value="Bet v1-like"/>
    <property type="match status" value="1"/>
</dbReference>
<reference evidence="1 2" key="1">
    <citation type="journal article" date="2019" name="Int. J. Syst. Evol. Microbiol.">
        <title>Rufibacter sediminis sp. nov., isolated from freshwater lake sediment.</title>
        <authorList>
            <person name="Qu J.H."/>
            <person name="Zhang L.J."/>
            <person name="Fu Y.H."/>
            <person name="Li H.F."/>
        </authorList>
    </citation>
    <scope>NUCLEOTIDE SEQUENCE [LARGE SCALE GENOMIC DNA]</scope>
    <source>
        <strain evidence="1 2">H-1</strain>
    </source>
</reference>
<keyword evidence="2" id="KW-1185">Reference proteome</keyword>
<dbReference type="CDD" id="cd07821">
    <property type="entry name" value="PYR_PYL_RCAR_like"/>
    <property type="match status" value="1"/>
</dbReference>
<gene>
    <name evidence="1" type="ORF">H7U12_04915</name>
</gene>
<dbReference type="Gene3D" id="3.30.530.20">
    <property type="match status" value="1"/>
</dbReference>
<evidence type="ECO:0000313" key="2">
    <source>
        <dbReference type="Proteomes" id="UP000659698"/>
    </source>
</evidence>
<dbReference type="InterPro" id="IPR019587">
    <property type="entry name" value="Polyketide_cyclase/dehydratase"/>
</dbReference>
<dbReference type="Pfam" id="PF10604">
    <property type="entry name" value="Polyketide_cyc2"/>
    <property type="match status" value="1"/>
</dbReference>
<protein>
    <submittedName>
        <fullName evidence="1">SRPBCC family protein</fullName>
    </submittedName>
</protein>
<name>A0ABR6VQ06_9BACT</name>
<organism evidence="1 2">
    <name type="scientific">Rufibacter sediminis</name>
    <dbReference type="NCBI Taxonomy" id="2762756"/>
    <lineage>
        <taxon>Bacteria</taxon>
        <taxon>Pseudomonadati</taxon>
        <taxon>Bacteroidota</taxon>
        <taxon>Cytophagia</taxon>
        <taxon>Cytophagales</taxon>
        <taxon>Hymenobacteraceae</taxon>
        <taxon>Rufibacter</taxon>
    </lineage>
</organism>
<dbReference type="EMBL" id="JACOAF010000011">
    <property type="protein sequence ID" value="MBC3539010.1"/>
    <property type="molecule type" value="Genomic_DNA"/>
</dbReference>
<dbReference type="InterPro" id="IPR023393">
    <property type="entry name" value="START-like_dom_sf"/>
</dbReference>
<accession>A0ABR6VQ06</accession>